<evidence type="ECO:0000256" key="1">
    <source>
        <dbReference type="ARBA" id="ARBA00008814"/>
    </source>
</evidence>
<reference evidence="5 6" key="1">
    <citation type="journal article" date="2008" name="Int. J. Syst. Evol. Microbiol.">
        <title>Nocardioides daphniae sp. nov., isolated from Daphnia cucullata (Crustacea: Cladocera).</title>
        <authorList>
            <person name="Toth E.M."/>
            <person name="Keki Z."/>
            <person name="Homonnay Z.G."/>
            <person name="Borsodi A.K."/>
            <person name="Marialigeti K."/>
            <person name="Schumann P."/>
        </authorList>
    </citation>
    <scope>NUCLEOTIDE SEQUENCE [LARGE SCALE GENOMIC DNA]</scope>
    <source>
        <strain evidence="5 6">JCM 16608</strain>
    </source>
</reference>
<evidence type="ECO:0000313" key="5">
    <source>
        <dbReference type="EMBL" id="QCC77365.1"/>
    </source>
</evidence>
<dbReference type="RefSeq" id="WP_135832410.1">
    <property type="nucleotide sequence ID" value="NZ_BMCK01000004.1"/>
</dbReference>
<dbReference type="SUPFAM" id="SSF53807">
    <property type="entry name" value="Helical backbone' metal receptor"/>
    <property type="match status" value="1"/>
</dbReference>
<protein>
    <submittedName>
        <fullName evidence="4 5">ABC transporter substrate-binding protein</fullName>
    </submittedName>
</protein>
<feature type="signal peptide" evidence="2">
    <location>
        <begin position="1"/>
        <end position="25"/>
    </location>
</feature>
<comment type="similarity">
    <text evidence="1">Belongs to the bacterial solute-binding protein 8 family.</text>
</comment>
<reference evidence="4" key="5">
    <citation type="submission" date="2024-05" db="EMBL/GenBank/DDBJ databases">
        <authorList>
            <person name="Sun Q."/>
            <person name="Sedlacek I."/>
        </authorList>
    </citation>
    <scope>NUCLEOTIDE SEQUENCE</scope>
    <source>
        <strain evidence="4">CCM 7403</strain>
    </source>
</reference>
<dbReference type="InterPro" id="IPR002491">
    <property type="entry name" value="ABC_transptr_periplasmic_BD"/>
</dbReference>
<dbReference type="Pfam" id="PF01497">
    <property type="entry name" value="Peripla_BP_2"/>
    <property type="match status" value="1"/>
</dbReference>
<dbReference type="OrthoDB" id="9797850at2"/>
<evidence type="ECO:0000313" key="4">
    <source>
        <dbReference type="EMBL" id="GGD24889.1"/>
    </source>
</evidence>
<dbReference type="Proteomes" id="UP000630594">
    <property type="component" value="Unassembled WGS sequence"/>
</dbReference>
<dbReference type="EMBL" id="CP038462">
    <property type="protein sequence ID" value="QCC77365.1"/>
    <property type="molecule type" value="Genomic_DNA"/>
</dbReference>
<dbReference type="PROSITE" id="PS50983">
    <property type="entry name" value="FE_B12_PBP"/>
    <property type="match status" value="1"/>
</dbReference>
<dbReference type="AlphaFoldDB" id="A0A4P7UDD0"/>
<gene>
    <name evidence="5" type="ORF">E2C04_09575</name>
    <name evidence="4" type="ORF">GCM10007231_25130</name>
</gene>
<name>A0A4P7UDD0_9ACTN</name>
<dbReference type="Proteomes" id="UP000297025">
    <property type="component" value="Chromosome"/>
</dbReference>
<feature type="domain" description="Fe/B12 periplasmic-binding" evidence="3">
    <location>
        <begin position="58"/>
        <end position="331"/>
    </location>
</feature>
<proteinExistence type="inferred from homology"/>
<dbReference type="PANTHER" id="PTHR30535:SF7">
    <property type="entry name" value="IRON(III) DICITRATE-BINDING PROTEIN"/>
    <property type="match status" value="1"/>
</dbReference>
<evidence type="ECO:0000256" key="2">
    <source>
        <dbReference type="SAM" id="SignalP"/>
    </source>
</evidence>
<dbReference type="KEGG" id="ndp:E2C04_09575"/>
<keyword evidence="2" id="KW-0732">Signal</keyword>
<evidence type="ECO:0000259" key="3">
    <source>
        <dbReference type="PROSITE" id="PS50983"/>
    </source>
</evidence>
<sequence>MINRTLMPVASLAGAALLLAGCAGAPERKSEAAGADGSVPVELTNCDHDVVVPSAPKRVVTLNQGATEVVLALGLGDRLAGTAYLDDTVSDRWSEEYEQVPVLADEYPTHEAVLEAEPDLVYASYASAFDEGVAGDRTALADSGTASYLSPFGCPEEDQRPTPTFDAVWQELDDVAALLGDPASSRKVVADQQETLDAVEEAAVGKGLTALWYDSGDKTPLVGGGQSGPQLILDAVGARNMFADIQRGWGEASWEDVLEVDPDVIVLADASWSSAAEKRAYLEKDPVLSELTAVQEGAFVTVAYSEATPGVRMVDGAVSVAEQLAALRLEK</sequence>
<evidence type="ECO:0000313" key="7">
    <source>
        <dbReference type="Proteomes" id="UP000630594"/>
    </source>
</evidence>
<dbReference type="PANTHER" id="PTHR30535">
    <property type="entry name" value="VITAMIN B12-BINDING PROTEIN"/>
    <property type="match status" value="1"/>
</dbReference>
<keyword evidence="7" id="KW-1185">Reference proteome</keyword>
<organism evidence="5 6">
    <name type="scientific">Nocardioides daphniae</name>
    <dbReference type="NCBI Taxonomy" id="402297"/>
    <lineage>
        <taxon>Bacteria</taxon>
        <taxon>Bacillati</taxon>
        <taxon>Actinomycetota</taxon>
        <taxon>Actinomycetes</taxon>
        <taxon>Propionibacteriales</taxon>
        <taxon>Nocardioidaceae</taxon>
        <taxon>Nocardioides</taxon>
    </lineage>
</organism>
<reference evidence="7" key="3">
    <citation type="journal article" date="2019" name="Int. J. Syst. Evol. Microbiol.">
        <title>The Global Catalogue of Microorganisms (GCM) 10K type strain sequencing project: providing services to taxonomists for standard genome sequencing and annotation.</title>
        <authorList>
            <consortium name="The Broad Institute Genomics Platform"/>
            <consortium name="The Broad Institute Genome Sequencing Center for Infectious Disease"/>
            <person name="Wu L."/>
            <person name="Ma J."/>
        </authorList>
    </citation>
    <scope>NUCLEOTIDE SEQUENCE [LARGE SCALE GENOMIC DNA]</scope>
    <source>
        <strain evidence="7">CCM 7403</strain>
    </source>
</reference>
<reference evidence="5" key="4">
    <citation type="submission" date="2019-03" db="EMBL/GenBank/DDBJ databases">
        <authorList>
            <person name="Huang Y."/>
        </authorList>
    </citation>
    <scope>NUCLEOTIDE SEQUENCE</scope>
    <source>
        <strain evidence="5">JCM 16608</strain>
    </source>
</reference>
<dbReference type="InterPro" id="IPR050902">
    <property type="entry name" value="ABC_Transporter_SBP"/>
</dbReference>
<dbReference type="PROSITE" id="PS51257">
    <property type="entry name" value="PROKAR_LIPOPROTEIN"/>
    <property type="match status" value="1"/>
</dbReference>
<reference evidence="4" key="2">
    <citation type="journal article" date="2014" name="Int. J. Syst. Evol. Microbiol.">
        <title>Complete genome of a new Firmicutes species belonging to the dominant human colonic microbiota ('Ruminococcus bicirculans') reveals two chromosomes and a selective capacity to utilize plant glucans.</title>
        <authorList>
            <consortium name="NISC Comparative Sequencing Program"/>
            <person name="Wegmann U."/>
            <person name="Louis P."/>
            <person name="Goesmann A."/>
            <person name="Henrissat B."/>
            <person name="Duncan S.H."/>
            <person name="Flint H.J."/>
        </authorList>
    </citation>
    <scope>NUCLEOTIDE SEQUENCE</scope>
    <source>
        <strain evidence="4">CCM 7403</strain>
    </source>
</reference>
<dbReference type="Gene3D" id="3.40.50.1980">
    <property type="entry name" value="Nitrogenase molybdenum iron protein domain"/>
    <property type="match status" value="2"/>
</dbReference>
<feature type="chain" id="PRO_5020743353" evidence="2">
    <location>
        <begin position="26"/>
        <end position="331"/>
    </location>
</feature>
<evidence type="ECO:0000313" key="6">
    <source>
        <dbReference type="Proteomes" id="UP000297025"/>
    </source>
</evidence>
<dbReference type="EMBL" id="BMCK01000004">
    <property type="protein sequence ID" value="GGD24889.1"/>
    <property type="molecule type" value="Genomic_DNA"/>
</dbReference>
<accession>A0A4P7UDD0</accession>